<dbReference type="Proteomes" id="UP001431209">
    <property type="component" value="Unassembled WGS sequence"/>
</dbReference>
<evidence type="ECO:0000313" key="2">
    <source>
        <dbReference type="EMBL" id="KAL0479625.1"/>
    </source>
</evidence>
<proteinExistence type="predicted"/>
<evidence type="ECO:0000313" key="3">
    <source>
        <dbReference type="Proteomes" id="UP001431209"/>
    </source>
</evidence>
<name>A0AAW2YS48_9EUKA</name>
<keyword evidence="3" id="KW-1185">Reference proteome</keyword>
<gene>
    <name evidence="2" type="ORF">AKO1_007701</name>
</gene>
<sequence>MSEVKASKKVDRVQELPERTTRSGKVVIGEQNITENPRKRRIRKEKKETEKQKDIIIPKAVTRKRKKIERAETAEKPLYERGGARKKLKIQKGSVKDQPEYSTWQGWKEIFLVGMELNQYDETYKIDWDFDHLEEMLEDEDSEINGARYLYLFGSTEPQLVEKHGLSYVPVIVAAVGDVPPPSKVGINSVQMTEEKIIEMSSMKMAWVPFDIDHLSKKDQQHTFMLHCKLRRNQVKFMKEEEARAYEYCLPYFFRPDSLLDDSDNTTEVSVITTIEGRGIMINFDWKSDSLNDTVEATCDDNDLDIDKHGATVKEEIKKEVAKQKKANEEKDAEKKSMLDAIPDKEKEAMNKMKFFKFYPQNKDPSVTEFMSPFINRYYGKAQTVLPPIPEKKNEVESTGFTLLSFPTAGIPKI</sequence>
<organism evidence="2 3">
    <name type="scientific">Acrasis kona</name>
    <dbReference type="NCBI Taxonomy" id="1008807"/>
    <lineage>
        <taxon>Eukaryota</taxon>
        <taxon>Discoba</taxon>
        <taxon>Heterolobosea</taxon>
        <taxon>Tetramitia</taxon>
        <taxon>Eutetramitia</taxon>
        <taxon>Acrasidae</taxon>
        <taxon>Acrasis</taxon>
    </lineage>
</organism>
<feature type="compositionally biased region" description="Basic and acidic residues" evidence="1">
    <location>
        <begin position="1"/>
        <end position="21"/>
    </location>
</feature>
<accession>A0AAW2YS48</accession>
<dbReference type="GO" id="GO:1900034">
    <property type="term" value="P:regulation of cellular response to heat"/>
    <property type="evidence" value="ECO:0007669"/>
    <property type="project" value="InterPro"/>
</dbReference>
<evidence type="ECO:0000256" key="1">
    <source>
        <dbReference type="SAM" id="MobiDB-lite"/>
    </source>
</evidence>
<dbReference type="EMBL" id="JAOPGA020000580">
    <property type="protein sequence ID" value="KAL0479625.1"/>
    <property type="molecule type" value="Genomic_DNA"/>
</dbReference>
<reference evidence="2 3" key="1">
    <citation type="submission" date="2024-03" db="EMBL/GenBank/DDBJ databases">
        <title>The Acrasis kona genome and developmental transcriptomes reveal deep origins of eukaryotic multicellular pathways.</title>
        <authorList>
            <person name="Sheikh S."/>
            <person name="Fu C.-J."/>
            <person name="Brown M.W."/>
            <person name="Baldauf S.L."/>
        </authorList>
    </citation>
    <scope>NUCLEOTIDE SEQUENCE [LARGE SCALE GENOMIC DNA]</scope>
    <source>
        <strain evidence="2 3">ATCC MYA-3509</strain>
    </source>
</reference>
<comment type="caution">
    <text evidence="2">The sequence shown here is derived from an EMBL/GenBank/DDBJ whole genome shotgun (WGS) entry which is preliminary data.</text>
</comment>
<dbReference type="AlphaFoldDB" id="A0AAW2YS48"/>
<protein>
    <submittedName>
        <fullName evidence="2">Uncharacterized protein</fullName>
    </submittedName>
</protein>
<feature type="region of interest" description="Disordered" evidence="1">
    <location>
        <begin position="1"/>
        <end position="24"/>
    </location>
</feature>
<dbReference type="PANTHER" id="PTHR33704">
    <property type="entry name" value="PROTEIN HEAT INTOLERANT 4-RELATED"/>
    <property type="match status" value="1"/>
</dbReference>
<dbReference type="InterPro" id="IPR039313">
    <property type="entry name" value="HIT4"/>
</dbReference>
<dbReference type="PANTHER" id="PTHR33704:SF1">
    <property type="entry name" value="PROTEIN HEAT INTOLERANT 4-RELATED"/>
    <property type="match status" value="1"/>
</dbReference>